<dbReference type="PANTHER" id="PTHR12788">
    <property type="entry name" value="PROTEIN-TYROSINE SULFOTRANSFERASE 2"/>
    <property type="match status" value="1"/>
</dbReference>
<keyword evidence="1 2" id="KW-0808">Transferase</keyword>
<gene>
    <name evidence="2" type="ORF">SAMN06265360_11760</name>
</gene>
<sequence length="353" mass="40599">MSATTGSHAGEMTSEALSPFAGAPDRPVFVGGCPRSGTTLLRTMLNNHPELAMPRESRFLLETWRRRERFGDLGAERNRRKLARWIFTRKATRPGRVGVEPQRAIDRLVAAPPTVGSLLGTCFLMYAEQQGKQRWGDKRPMYVQYLDAIFAMFPDAQFVNIVRDPRAAVASMRRLDWYGGDVVPVAELWERSQRAADAWRRRLARDQLLEIRYEDLVSRPEETLTNVCSFLQLSEDGIAEALSYHEHNDIPESSTYHWKLHQPVSADTSRRWEQELSGEEIALIEYAAGKRLQRYGYEPAAGGARPTVEMYRALRQRRLERAKLAWRRQMKELKLRFTHRQPVAARLTSGQCR</sequence>
<dbReference type="Gene3D" id="3.40.50.300">
    <property type="entry name" value="P-loop containing nucleotide triphosphate hydrolases"/>
    <property type="match status" value="1"/>
</dbReference>
<evidence type="ECO:0000313" key="3">
    <source>
        <dbReference type="Proteomes" id="UP000198348"/>
    </source>
</evidence>
<dbReference type="Proteomes" id="UP000198348">
    <property type="component" value="Unassembled WGS sequence"/>
</dbReference>
<evidence type="ECO:0000313" key="2">
    <source>
        <dbReference type="EMBL" id="SNR74879.1"/>
    </source>
</evidence>
<accession>A0A238YWI4</accession>
<protein>
    <submittedName>
        <fullName evidence="2">Sulfotransferase family protein</fullName>
    </submittedName>
</protein>
<keyword evidence="3" id="KW-1185">Reference proteome</keyword>
<dbReference type="InterPro" id="IPR026634">
    <property type="entry name" value="TPST-like"/>
</dbReference>
<dbReference type="EMBL" id="FZNW01000017">
    <property type="protein sequence ID" value="SNR74879.1"/>
    <property type="molecule type" value="Genomic_DNA"/>
</dbReference>
<evidence type="ECO:0000256" key="1">
    <source>
        <dbReference type="ARBA" id="ARBA00022679"/>
    </source>
</evidence>
<dbReference type="PANTHER" id="PTHR12788:SF10">
    <property type="entry name" value="PROTEIN-TYROSINE SULFOTRANSFERASE"/>
    <property type="match status" value="1"/>
</dbReference>
<organism evidence="2 3">
    <name type="scientific">Haloechinothrix alba</name>
    <dbReference type="NCBI Taxonomy" id="664784"/>
    <lineage>
        <taxon>Bacteria</taxon>
        <taxon>Bacillati</taxon>
        <taxon>Actinomycetota</taxon>
        <taxon>Actinomycetes</taxon>
        <taxon>Pseudonocardiales</taxon>
        <taxon>Pseudonocardiaceae</taxon>
        <taxon>Haloechinothrix</taxon>
    </lineage>
</organism>
<dbReference type="AlphaFoldDB" id="A0A238YWI4"/>
<dbReference type="SUPFAM" id="SSF52540">
    <property type="entry name" value="P-loop containing nucleoside triphosphate hydrolases"/>
    <property type="match status" value="1"/>
</dbReference>
<dbReference type="InterPro" id="IPR027417">
    <property type="entry name" value="P-loop_NTPase"/>
</dbReference>
<name>A0A238YWI4_9PSEU</name>
<dbReference type="Pfam" id="PF13469">
    <property type="entry name" value="Sulfotransfer_3"/>
    <property type="match status" value="1"/>
</dbReference>
<proteinExistence type="predicted"/>
<dbReference type="GO" id="GO:0008476">
    <property type="term" value="F:protein-tyrosine sulfotransferase activity"/>
    <property type="evidence" value="ECO:0007669"/>
    <property type="project" value="InterPro"/>
</dbReference>
<reference evidence="2 3" key="1">
    <citation type="submission" date="2017-06" db="EMBL/GenBank/DDBJ databases">
        <authorList>
            <person name="Kim H.J."/>
            <person name="Triplett B.A."/>
        </authorList>
    </citation>
    <scope>NUCLEOTIDE SEQUENCE [LARGE SCALE GENOMIC DNA]</scope>
    <source>
        <strain evidence="2 3">DSM 45207</strain>
    </source>
</reference>